<evidence type="ECO:0000313" key="2">
    <source>
        <dbReference type="EMBL" id="PMC42622.1"/>
    </source>
</evidence>
<proteinExistence type="predicted"/>
<feature type="transmembrane region" description="Helical" evidence="1">
    <location>
        <begin position="80"/>
        <end position="104"/>
    </location>
</feature>
<feature type="transmembrane region" description="Helical" evidence="1">
    <location>
        <begin position="38"/>
        <end position="59"/>
    </location>
</feature>
<dbReference type="AlphaFoldDB" id="A0A2N6RX37"/>
<keyword evidence="1" id="KW-1133">Transmembrane helix</keyword>
<organism evidence="2 3">
    <name type="scientific">Gardnerella greenwoodii</name>
    <dbReference type="NCBI Taxonomy" id="2914925"/>
    <lineage>
        <taxon>Bacteria</taxon>
        <taxon>Bacillati</taxon>
        <taxon>Actinomycetota</taxon>
        <taxon>Actinomycetes</taxon>
        <taxon>Bifidobacteriales</taxon>
        <taxon>Bifidobacteriaceae</taxon>
        <taxon>Gardnerella</taxon>
    </lineage>
</organism>
<reference evidence="2 3" key="1">
    <citation type="submission" date="2017-09" db="EMBL/GenBank/DDBJ databases">
        <title>Bacterial strain isolated from the female urinary microbiota.</title>
        <authorList>
            <person name="Thomas-White K."/>
            <person name="Kumar N."/>
            <person name="Forster S."/>
            <person name="Putonti C."/>
            <person name="Lawley T."/>
            <person name="Wolfe A.J."/>
        </authorList>
    </citation>
    <scope>NUCLEOTIDE SEQUENCE [LARGE SCALE GENOMIC DNA]</scope>
    <source>
        <strain evidence="2 3">UMB1686</strain>
    </source>
</reference>
<sequence>MKAYRTPWWYLVLGLLFGFVLGAFLVSSTESSAMSLAGAPWVVVSIMVVAGVATFVMALQTHLSVSEKAKKNNKHTSPQFAVAALMLSKSLGMAGAILAGWYIGQLLMSLPHSEMVFYNSVVVRECSIAGFVCFVDMLVGILGEFLCQLPPEDGAESTKKSDRTPATC</sequence>
<accession>A0A2N6RX37</accession>
<dbReference type="InterPro" id="IPR021517">
    <property type="entry name" value="DUF3180"/>
</dbReference>
<keyword evidence="3" id="KW-1185">Reference proteome</keyword>
<keyword evidence="1" id="KW-0472">Membrane</keyword>
<keyword evidence="1" id="KW-0812">Transmembrane</keyword>
<name>A0A2N6RX37_9BIFI</name>
<dbReference type="RefSeq" id="WP_004133660.1">
    <property type="nucleotide sequence ID" value="NZ_JAKNCL010000002.1"/>
</dbReference>
<evidence type="ECO:0000313" key="3">
    <source>
        <dbReference type="Proteomes" id="UP000235771"/>
    </source>
</evidence>
<dbReference type="Pfam" id="PF11377">
    <property type="entry name" value="DUF3180"/>
    <property type="match status" value="1"/>
</dbReference>
<evidence type="ECO:0000256" key="1">
    <source>
        <dbReference type="SAM" id="Phobius"/>
    </source>
</evidence>
<dbReference type="EMBL" id="PNGV01000001">
    <property type="protein sequence ID" value="PMC42622.1"/>
    <property type="molecule type" value="Genomic_DNA"/>
</dbReference>
<feature type="transmembrane region" description="Helical" evidence="1">
    <location>
        <begin position="7"/>
        <end position="26"/>
    </location>
</feature>
<dbReference type="Proteomes" id="UP000235771">
    <property type="component" value="Unassembled WGS sequence"/>
</dbReference>
<protein>
    <submittedName>
        <fullName evidence="2">DUF3180 domain-containing protein</fullName>
    </submittedName>
</protein>
<dbReference type="GeneID" id="98326573"/>
<comment type="caution">
    <text evidence="2">The sequence shown here is derived from an EMBL/GenBank/DDBJ whole genome shotgun (WGS) entry which is preliminary data.</text>
</comment>
<gene>
    <name evidence="2" type="ORF">CJ216_00445</name>
</gene>